<reference evidence="1" key="1">
    <citation type="submission" date="2017-07" db="EMBL/GenBank/DDBJ databases">
        <title>Taro Niue Genome Assembly and Annotation.</title>
        <authorList>
            <person name="Atibalentja N."/>
            <person name="Keating K."/>
            <person name="Fields C.J."/>
        </authorList>
    </citation>
    <scope>NUCLEOTIDE SEQUENCE</scope>
    <source>
        <strain evidence="1">Niue_2</strain>
        <tissue evidence="1">Leaf</tissue>
    </source>
</reference>
<gene>
    <name evidence="1" type="ORF">Taro_013070</name>
</gene>
<dbReference type="EMBL" id="NMUH01000518">
    <property type="protein sequence ID" value="MQL80632.1"/>
    <property type="molecule type" value="Genomic_DNA"/>
</dbReference>
<dbReference type="AlphaFoldDB" id="A0A843U5P2"/>
<comment type="caution">
    <text evidence="1">The sequence shown here is derived from an EMBL/GenBank/DDBJ whole genome shotgun (WGS) entry which is preliminary data.</text>
</comment>
<sequence>MLPGRDVATSDGVATALLTDVTGVLSVRTALSGVMRTCVNATWAPVAITFPVFEVRLLSSGRARVGRRRRGGNVDHSPSGSLDPWAATAKIGSSAWAEGRVLGSLQSSQTMAVTVVYFVSCLTLTRRGGETSQQRQGVRRAEETGR</sequence>
<evidence type="ECO:0000313" key="1">
    <source>
        <dbReference type="EMBL" id="MQL80632.1"/>
    </source>
</evidence>
<organism evidence="1 2">
    <name type="scientific">Colocasia esculenta</name>
    <name type="common">Wild taro</name>
    <name type="synonym">Arum esculentum</name>
    <dbReference type="NCBI Taxonomy" id="4460"/>
    <lineage>
        <taxon>Eukaryota</taxon>
        <taxon>Viridiplantae</taxon>
        <taxon>Streptophyta</taxon>
        <taxon>Embryophyta</taxon>
        <taxon>Tracheophyta</taxon>
        <taxon>Spermatophyta</taxon>
        <taxon>Magnoliopsida</taxon>
        <taxon>Liliopsida</taxon>
        <taxon>Araceae</taxon>
        <taxon>Aroideae</taxon>
        <taxon>Colocasieae</taxon>
        <taxon>Colocasia</taxon>
    </lineage>
</organism>
<protein>
    <submittedName>
        <fullName evidence="1">Uncharacterized protein</fullName>
    </submittedName>
</protein>
<evidence type="ECO:0000313" key="2">
    <source>
        <dbReference type="Proteomes" id="UP000652761"/>
    </source>
</evidence>
<name>A0A843U5P2_COLES</name>
<keyword evidence="2" id="KW-1185">Reference proteome</keyword>
<proteinExistence type="predicted"/>
<dbReference type="Proteomes" id="UP000652761">
    <property type="component" value="Unassembled WGS sequence"/>
</dbReference>
<accession>A0A843U5P2</accession>